<sequence>MNGDACQIYKDHHAENLSCPRHGCLNMLRAEPTNLGIIWDTEAMHDEAPN</sequence>
<accession>A7MTH3</accession>
<organism evidence="1 2">
    <name type="scientific">Vibrio campbellii (strain ATCC BAA-1116)</name>
    <dbReference type="NCBI Taxonomy" id="2902295"/>
    <lineage>
        <taxon>Bacteria</taxon>
        <taxon>Pseudomonadati</taxon>
        <taxon>Pseudomonadota</taxon>
        <taxon>Gammaproteobacteria</taxon>
        <taxon>Vibrionales</taxon>
        <taxon>Vibrionaceae</taxon>
        <taxon>Vibrio</taxon>
    </lineage>
</organism>
<dbReference type="Proteomes" id="UP000008152">
    <property type="component" value="Chromosome I"/>
</dbReference>
<name>A7MTH3_VIBC1</name>
<dbReference type="PATRIC" id="fig|338187.36.peg.1589"/>
<dbReference type="KEGG" id="vha:VIBHAR_01671"/>
<evidence type="ECO:0000313" key="2">
    <source>
        <dbReference type="Proteomes" id="UP000008152"/>
    </source>
</evidence>
<proteinExistence type="predicted"/>
<gene>
    <name evidence="1" type="ordered locus">VIBHAR_01671</name>
</gene>
<dbReference type="AlphaFoldDB" id="A7MTH3"/>
<dbReference type="EMBL" id="CP000789">
    <property type="protein sequence ID" value="ABU70640.1"/>
    <property type="molecule type" value="Genomic_DNA"/>
</dbReference>
<reference evidence="1 2" key="1">
    <citation type="submission" date="2007-08" db="EMBL/GenBank/DDBJ databases">
        <authorList>
            <consortium name="The Vibrio harveyi Genome Sequencing Project"/>
            <person name="Bassler B."/>
            <person name="Clifton S.W."/>
            <person name="Fulton L."/>
            <person name="Delehaunty K."/>
            <person name="Fronick C."/>
            <person name="Harrison M."/>
            <person name="Markivic C."/>
            <person name="Fulton R."/>
            <person name="Tin-Wollam A.-M."/>
            <person name="Shah N."/>
            <person name="Pepin K."/>
            <person name="Nash W."/>
            <person name="Thiruvilangam P."/>
            <person name="Bhonagiri V."/>
            <person name="Waters C."/>
            <person name="Tu K.C."/>
            <person name="Irgon J."/>
            <person name="Wilson R.K."/>
        </authorList>
    </citation>
    <scope>NUCLEOTIDE SEQUENCE [LARGE SCALE GENOMIC DNA]</scope>
    <source>
        <strain evidence="2">ATCC BAA-1116 / BB120</strain>
    </source>
</reference>
<evidence type="ECO:0000313" key="1">
    <source>
        <dbReference type="EMBL" id="ABU70640.1"/>
    </source>
</evidence>
<protein>
    <submittedName>
        <fullName evidence="1">Uncharacterized protein</fullName>
    </submittedName>
</protein>